<dbReference type="GO" id="GO:0007095">
    <property type="term" value="P:mitotic G2 DNA damage checkpoint signaling"/>
    <property type="evidence" value="ECO:0007669"/>
    <property type="project" value="InterPro"/>
</dbReference>
<dbReference type="GO" id="GO:0030870">
    <property type="term" value="C:Mre11 complex"/>
    <property type="evidence" value="ECO:0007669"/>
    <property type="project" value="InterPro"/>
</dbReference>
<accession>A0A7J0GFI8</accession>
<protein>
    <submittedName>
        <fullName evidence="2">Nijmegen breakage syndrome 1</fullName>
    </submittedName>
</protein>
<keyword evidence="3" id="KW-1185">Reference proteome</keyword>
<dbReference type="OrthoDB" id="552194at2759"/>
<feature type="region of interest" description="Disordered" evidence="1">
    <location>
        <begin position="149"/>
        <end position="170"/>
    </location>
</feature>
<dbReference type="GO" id="GO:0003684">
    <property type="term" value="F:damaged DNA binding"/>
    <property type="evidence" value="ECO:0007669"/>
    <property type="project" value="TreeGrafter"/>
</dbReference>
<dbReference type="GO" id="GO:0000724">
    <property type="term" value="P:double-strand break repair via homologous recombination"/>
    <property type="evidence" value="ECO:0007669"/>
    <property type="project" value="TreeGrafter"/>
</dbReference>
<dbReference type="PANTHER" id="PTHR12162">
    <property type="entry name" value="NIBRIN-RELATED"/>
    <property type="match status" value="1"/>
</dbReference>
<reference evidence="2 3" key="1">
    <citation type="submission" date="2019-07" db="EMBL/GenBank/DDBJ databases">
        <title>De Novo Assembly of kiwifruit Actinidia rufa.</title>
        <authorList>
            <person name="Sugita-Konishi S."/>
            <person name="Sato K."/>
            <person name="Mori E."/>
            <person name="Abe Y."/>
            <person name="Kisaki G."/>
            <person name="Hamano K."/>
            <person name="Suezawa K."/>
            <person name="Otani M."/>
            <person name="Fukuda T."/>
            <person name="Manabe T."/>
            <person name="Gomi K."/>
            <person name="Tabuchi M."/>
            <person name="Akimitsu K."/>
            <person name="Kataoka I."/>
        </authorList>
    </citation>
    <scope>NUCLEOTIDE SEQUENCE [LARGE SCALE GENOMIC DNA]</scope>
    <source>
        <strain evidence="3">cv. Fuchu</strain>
    </source>
</reference>
<organism evidence="2 3">
    <name type="scientific">Actinidia rufa</name>
    <dbReference type="NCBI Taxonomy" id="165716"/>
    <lineage>
        <taxon>Eukaryota</taxon>
        <taxon>Viridiplantae</taxon>
        <taxon>Streptophyta</taxon>
        <taxon>Embryophyta</taxon>
        <taxon>Tracheophyta</taxon>
        <taxon>Spermatophyta</taxon>
        <taxon>Magnoliopsida</taxon>
        <taxon>eudicotyledons</taxon>
        <taxon>Gunneridae</taxon>
        <taxon>Pentapetalae</taxon>
        <taxon>asterids</taxon>
        <taxon>Ericales</taxon>
        <taxon>Actinidiaceae</taxon>
        <taxon>Actinidia</taxon>
    </lineage>
</organism>
<dbReference type="InterPro" id="IPR040227">
    <property type="entry name" value="Nibrin-rel"/>
</dbReference>
<dbReference type="EMBL" id="BJWL01000021">
    <property type="protein sequence ID" value="GFZ09478.1"/>
    <property type="molecule type" value="Genomic_DNA"/>
</dbReference>
<dbReference type="AlphaFoldDB" id="A0A7J0GFI8"/>
<dbReference type="Proteomes" id="UP000585474">
    <property type="component" value="Unassembled WGS sequence"/>
</dbReference>
<sequence>MFLVKGLLGPSLVGMLIGLEDEDKKVVLVIPLDSLDKFVPSRNLSSLSRVKEMDLICAAFSGHLDPSTIVAAPVVISSSCSTDETVVADSDEEAETAISVDMSAAVITTECTKHEIKEESSIDHAATRLGSPTVTCSTDRGYTVMSRRDQVDNPESGNPYIKSSDRDNTITARRDHVDEPESGNPDIIYSQILIVRDTNVPISDYSSLDTGVPNFKCFKKVNCLYLDSDYGSEEVVESVKEEKKRKQMEAIAEDLFNNERGRKRGVAGSLHGILTRS</sequence>
<comment type="caution">
    <text evidence="2">The sequence shown here is derived from an EMBL/GenBank/DDBJ whole genome shotgun (WGS) entry which is preliminary data.</text>
</comment>
<proteinExistence type="predicted"/>
<evidence type="ECO:0000313" key="3">
    <source>
        <dbReference type="Proteomes" id="UP000585474"/>
    </source>
</evidence>
<gene>
    <name evidence="2" type="ORF">Acr_21g0000770</name>
</gene>
<name>A0A7J0GFI8_9ERIC</name>
<evidence type="ECO:0000313" key="2">
    <source>
        <dbReference type="EMBL" id="GFZ09478.1"/>
    </source>
</evidence>
<evidence type="ECO:0000256" key="1">
    <source>
        <dbReference type="SAM" id="MobiDB-lite"/>
    </source>
</evidence>
<dbReference type="PANTHER" id="PTHR12162:SF0">
    <property type="entry name" value="NIBRIN"/>
    <property type="match status" value="1"/>
</dbReference>